<feature type="chain" id="PRO_5040558459" description="Peptidyl-prolyl cis-trans isomerase" evidence="2">
    <location>
        <begin position="22"/>
        <end position="224"/>
    </location>
</feature>
<protein>
    <recommendedName>
        <fullName evidence="2">Peptidyl-prolyl cis-trans isomerase</fullName>
        <shortName evidence="2">PPIase</shortName>
        <ecNumber evidence="2">5.2.1.8</ecNumber>
    </recommendedName>
</protein>
<keyword evidence="4" id="KW-1185">Reference proteome</keyword>
<dbReference type="PANTHER" id="PTHR45625:SF16">
    <property type="entry name" value="PEPTIDYL-PROLYL CIS-TRANS ISOMERASE"/>
    <property type="match status" value="1"/>
</dbReference>
<dbReference type="OrthoDB" id="9807797at2"/>
<dbReference type="Pfam" id="PF00160">
    <property type="entry name" value="Pro_isomerase"/>
    <property type="match status" value="1"/>
</dbReference>
<dbReference type="PANTHER" id="PTHR45625">
    <property type="entry name" value="PEPTIDYL-PROLYL CIS-TRANS ISOMERASE-RELATED"/>
    <property type="match status" value="1"/>
</dbReference>
<gene>
    <name evidence="3" type="ORF">K1I37_07500</name>
</gene>
<dbReference type="AlphaFoldDB" id="T0BV22"/>
<keyword evidence="2" id="KW-0697">Rotamase</keyword>
<dbReference type="KEGG" id="aaco:K1I37_07500"/>
<dbReference type="SUPFAM" id="SSF50891">
    <property type="entry name" value="Cyclophilin-like"/>
    <property type="match status" value="1"/>
</dbReference>
<organism evidence="3 4">
    <name type="scientific">Alicyclobacillus acidoterrestris (strain ATCC 49025 / DSM 3922 / CIP 106132 / NCIMB 13137 / GD3B)</name>
    <dbReference type="NCBI Taxonomy" id="1356854"/>
    <lineage>
        <taxon>Bacteria</taxon>
        <taxon>Bacillati</taxon>
        <taxon>Bacillota</taxon>
        <taxon>Bacilli</taxon>
        <taxon>Bacillales</taxon>
        <taxon>Alicyclobacillaceae</taxon>
        <taxon>Alicyclobacillus</taxon>
    </lineage>
</organism>
<name>T0BV22_ALIAG</name>
<accession>A0A9E6ZGV5</accession>
<dbReference type="PRINTS" id="PR00153">
    <property type="entry name" value="CSAPPISMRASE"/>
</dbReference>
<dbReference type="eggNOG" id="COG0652">
    <property type="taxonomic scope" value="Bacteria"/>
</dbReference>
<dbReference type="EMBL" id="CP080467">
    <property type="protein sequence ID" value="UNO50310.1"/>
    <property type="molecule type" value="Genomic_DNA"/>
</dbReference>
<dbReference type="InterPro" id="IPR044666">
    <property type="entry name" value="Cyclophilin_A-like"/>
</dbReference>
<accession>T0BV22</accession>
<dbReference type="Gene3D" id="2.40.100.10">
    <property type="entry name" value="Cyclophilin-like"/>
    <property type="match status" value="1"/>
</dbReference>
<comment type="catalytic activity">
    <reaction evidence="2">
        <text>[protein]-peptidylproline (omega=180) = [protein]-peptidylproline (omega=0)</text>
        <dbReference type="Rhea" id="RHEA:16237"/>
        <dbReference type="Rhea" id="RHEA-COMP:10747"/>
        <dbReference type="Rhea" id="RHEA-COMP:10748"/>
        <dbReference type="ChEBI" id="CHEBI:83833"/>
        <dbReference type="ChEBI" id="CHEBI:83834"/>
        <dbReference type="EC" id="5.2.1.8"/>
    </reaction>
</comment>
<evidence type="ECO:0000256" key="2">
    <source>
        <dbReference type="RuleBase" id="RU363019"/>
    </source>
</evidence>
<dbReference type="GO" id="GO:0003755">
    <property type="term" value="F:peptidyl-prolyl cis-trans isomerase activity"/>
    <property type="evidence" value="ECO:0007669"/>
    <property type="project" value="UniProtKB-UniRule"/>
</dbReference>
<keyword evidence="2 3" id="KW-0413">Isomerase</keyword>
<evidence type="ECO:0000256" key="1">
    <source>
        <dbReference type="ARBA" id="ARBA00002388"/>
    </source>
</evidence>
<dbReference type="InterPro" id="IPR029000">
    <property type="entry name" value="Cyclophilin-like_dom_sf"/>
</dbReference>
<evidence type="ECO:0000313" key="4">
    <source>
        <dbReference type="Proteomes" id="UP000829401"/>
    </source>
</evidence>
<dbReference type="Proteomes" id="UP000829401">
    <property type="component" value="Chromosome"/>
</dbReference>
<comment type="function">
    <text evidence="1 2">PPIases accelerate the folding of proteins. It catalyzes the cis-trans isomerization of proline imidic peptide bonds in oligopeptides.</text>
</comment>
<dbReference type="PROSITE" id="PS51257">
    <property type="entry name" value="PROKAR_LIPOPROTEIN"/>
    <property type="match status" value="1"/>
</dbReference>
<dbReference type="PROSITE" id="PS50072">
    <property type="entry name" value="CSA_PPIASE_2"/>
    <property type="match status" value="1"/>
</dbReference>
<dbReference type="CDD" id="cd00317">
    <property type="entry name" value="cyclophilin"/>
    <property type="match status" value="1"/>
</dbReference>
<dbReference type="RefSeq" id="WP_021297169.1">
    <property type="nucleotide sequence ID" value="NZ_AURB01000145.1"/>
</dbReference>
<comment type="similarity">
    <text evidence="2">Belongs to the cyclophilin-type PPIase family.</text>
</comment>
<dbReference type="EC" id="5.2.1.8" evidence="2"/>
<proteinExistence type="inferred from homology"/>
<dbReference type="InterPro" id="IPR002130">
    <property type="entry name" value="Cyclophilin-type_PPIase_dom"/>
</dbReference>
<keyword evidence="2" id="KW-0732">Signal</keyword>
<dbReference type="STRING" id="1356854.N007_10580"/>
<evidence type="ECO:0000313" key="3">
    <source>
        <dbReference type="EMBL" id="UNO50310.1"/>
    </source>
</evidence>
<feature type="signal peptide" evidence="2">
    <location>
        <begin position="1"/>
        <end position="21"/>
    </location>
</feature>
<sequence>MRFRHTIGGIATALVTLSLVAGCGTTNTNNTSGEAKTKAPVLKTTTKRWSSPPKMTIDTSKQYSAVVHTNYGNFTIQLFAKQSPVTVNNFVFLAKNNFYHDDKFFRIIQPFMIQTGDPNNNGTGGPGYQFKDELPNKEKYAPGIVAMANSGPNTNGSQFFIGTGQQIDSLNQTPNYTIFGKVVSGMDVVDKIAAIPVTANPNMQGEVSKPTKTAYIESVDIQVK</sequence>
<reference evidence="4" key="1">
    <citation type="journal article" date="2022" name="G3 (Bethesda)">
        <title>Unveiling the complete genome sequence of Alicyclobacillus acidoterrestris DSM 3922T, a taint-producing strain.</title>
        <authorList>
            <person name="Leonardo I.C."/>
            <person name="Barreto Crespo M.T."/>
            <person name="Gaspar F.B."/>
        </authorList>
    </citation>
    <scope>NUCLEOTIDE SEQUENCE [LARGE SCALE GENOMIC DNA]</scope>
    <source>
        <strain evidence="4">DSM 3922</strain>
    </source>
</reference>